<comment type="similarity">
    <text evidence="1">Belongs to the protein kinase superfamily. CAMK Ser/Thr protein kinase family. SNF1 subfamily.</text>
</comment>
<feature type="compositionally biased region" description="Polar residues" evidence="10">
    <location>
        <begin position="31"/>
        <end position="41"/>
    </location>
</feature>
<evidence type="ECO:0000256" key="5">
    <source>
        <dbReference type="ARBA" id="ARBA00022741"/>
    </source>
</evidence>
<evidence type="ECO:0000313" key="13">
    <source>
        <dbReference type="Proteomes" id="UP000030693"/>
    </source>
</evidence>
<feature type="domain" description="Protein kinase" evidence="11">
    <location>
        <begin position="480"/>
        <end position="732"/>
    </location>
</feature>
<evidence type="ECO:0000256" key="2">
    <source>
        <dbReference type="ARBA" id="ARBA00012513"/>
    </source>
</evidence>
<dbReference type="GO" id="GO:0004674">
    <property type="term" value="F:protein serine/threonine kinase activity"/>
    <property type="evidence" value="ECO:0007669"/>
    <property type="project" value="UniProtKB-KW"/>
</dbReference>
<dbReference type="RefSeq" id="XP_009496972.1">
    <property type="nucleotide sequence ID" value="XM_009498697.1"/>
</dbReference>
<dbReference type="InterPro" id="IPR000719">
    <property type="entry name" value="Prot_kinase_dom"/>
</dbReference>
<feature type="compositionally biased region" description="Low complexity" evidence="10">
    <location>
        <begin position="314"/>
        <end position="336"/>
    </location>
</feature>
<reference evidence="12" key="1">
    <citation type="submission" date="2013-04" db="EMBL/GenBank/DDBJ databases">
        <title>The Genome Sequence of Fonticula alba ATCC 38817.</title>
        <authorList>
            <consortium name="The Broad Institute Genomics Platform"/>
            <person name="Russ C."/>
            <person name="Cuomo C."/>
            <person name="Burger G."/>
            <person name="Gray M.W."/>
            <person name="Holland P.W.H."/>
            <person name="King N."/>
            <person name="Lang F.B.F."/>
            <person name="Roger A.J."/>
            <person name="Ruiz-Trillo I."/>
            <person name="Brown M."/>
            <person name="Walker B."/>
            <person name="Young S."/>
            <person name="Zeng Q."/>
            <person name="Gargeya S."/>
            <person name="Fitzgerald M."/>
            <person name="Haas B."/>
            <person name="Abouelleil A."/>
            <person name="Allen A.W."/>
            <person name="Alvarado L."/>
            <person name="Arachchi H.M."/>
            <person name="Berlin A.M."/>
            <person name="Chapman S.B."/>
            <person name="Gainer-Dewar J."/>
            <person name="Goldberg J."/>
            <person name="Griggs A."/>
            <person name="Gujja S."/>
            <person name="Hansen M."/>
            <person name="Howarth C."/>
            <person name="Imamovic A."/>
            <person name="Ireland A."/>
            <person name="Larimer J."/>
            <person name="McCowan C."/>
            <person name="Murphy C."/>
            <person name="Pearson M."/>
            <person name="Poon T.W."/>
            <person name="Priest M."/>
            <person name="Roberts A."/>
            <person name="Saif S."/>
            <person name="Shea T."/>
            <person name="Sisk P."/>
            <person name="Sykes S."/>
            <person name="Wortman J."/>
            <person name="Nusbaum C."/>
            <person name="Birren B."/>
        </authorList>
    </citation>
    <scope>NUCLEOTIDE SEQUENCE [LARGE SCALE GENOMIC DNA]</scope>
    <source>
        <strain evidence="12">ATCC 38817</strain>
    </source>
</reference>
<dbReference type="OMA" id="NCAYREG"/>
<feature type="region of interest" description="Disordered" evidence="10">
    <location>
        <begin position="968"/>
        <end position="988"/>
    </location>
</feature>
<dbReference type="Gene3D" id="3.30.310.80">
    <property type="entry name" value="Kinase associated domain 1, KA1"/>
    <property type="match status" value="1"/>
</dbReference>
<evidence type="ECO:0000256" key="6">
    <source>
        <dbReference type="ARBA" id="ARBA00022777"/>
    </source>
</evidence>
<feature type="region of interest" description="Disordered" evidence="10">
    <location>
        <begin position="1307"/>
        <end position="1377"/>
    </location>
</feature>
<feature type="region of interest" description="Disordered" evidence="10">
    <location>
        <begin position="1406"/>
        <end position="1437"/>
    </location>
</feature>
<dbReference type="InterPro" id="IPR028375">
    <property type="entry name" value="KA1/Ssp2_C"/>
</dbReference>
<dbReference type="STRING" id="691883.A0A058Z2S0"/>
<dbReference type="GO" id="GO:0035556">
    <property type="term" value="P:intracellular signal transduction"/>
    <property type="evidence" value="ECO:0007669"/>
    <property type="project" value="TreeGrafter"/>
</dbReference>
<feature type="compositionally biased region" description="Low complexity" evidence="10">
    <location>
        <begin position="1307"/>
        <end position="1341"/>
    </location>
</feature>
<evidence type="ECO:0000256" key="10">
    <source>
        <dbReference type="SAM" id="MobiDB-lite"/>
    </source>
</evidence>
<feature type="region of interest" description="Disordered" evidence="10">
    <location>
        <begin position="789"/>
        <end position="813"/>
    </location>
</feature>
<evidence type="ECO:0000256" key="9">
    <source>
        <dbReference type="ARBA" id="ARBA00048679"/>
    </source>
</evidence>
<feature type="compositionally biased region" description="Gly residues" evidence="10">
    <location>
        <begin position="1423"/>
        <end position="1432"/>
    </location>
</feature>
<dbReference type="FunFam" id="3.30.200.20:FF:000003">
    <property type="entry name" value="Non-specific serine/threonine protein kinase"/>
    <property type="match status" value="1"/>
</dbReference>
<feature type="compositionally biased region" description="Low complexity" evidence="10">
    <location>
        <begin position="1237"/>
        <end position="1255"/>
    </location>
</feature>
<keyword evidence="5" id="KW-0547">Nucleotide-binding</keyword>
<feature type="region of interest" description="Disordered" evidence="10">
    <location>
        <begin position="1520"/>
        <end position="1568"/>
    </location>
</feature>
<feature type="compositionally biased region" description="Polar residues" evidence="10">
    <location>
        <begin position="276"/>
        <end position="288"/>
    </location>
</feature>
<feature type="compositionally biased region" description="Polar residues" evidence="10">
    <location>
        <begin position="1135"/>
        <end position="1144"/>
    </location>
</feature>
<feature type="compositionally biased region" description="Gly residues" evidence="10">
    <location>
        <begin position="300"/>
        <end position="313"/>
    </location>
</feature>
<feature type="compositionally biased region" description="Low complexity" evidence="10">
    <location>
        <begin position="449"/>
        <end position="463"/>
    </location>
</feature>
<feature type="compositionally biased region" description="Low complexity" evidence="10">
    <location>
        <begin position="8"/>
        <end position="26"/>
    </location>
</feature>
<feature type="compositionally biased region" description="Polar residues" evidence="10">
    <location>
        <begin position="1269"/>
        <end position="1278"/>
    </location>
</feature>
<feature type="region of interest" description="Disordered" evidence="10">
    <location>
        <begin position="1119"/>
        <end position="1144"/>
    </location>
</feature>
<feature type="compositionally biased region" description="Low complexity" evidence="10">
    <location>
        <begin position="1490"/>
        <end position="1503"/>
    </location>
</feature>
<evidence type="ECO:0000256" key="7">
    <source>
        <dbReference type="ARBA" id="ARBA00022840"/>
    </source>
</evidence>
<feature type="compositionally biased region" description="Polar residues" evidence="10">
    <location>
        <begin position="1119"/>
        <end position="1129"/>
    </location>
</feature>
<dbReference type="GeneID" id="20529557"/>
<dbReference type="Proteomes" id="UP000030693">
    <property type="component" value="Unassembled WGS sequence"/>
</dbReference>
<comment type="catalytic activity">
    <reaction evidence="8">
        <text>L-threonyl-[protein] + ATP = O-phospho-L-threonyl-[protein] + ADP + H(+)</text>
        <dbReference type="Rhea" id="RHEA:46608"/>
        <dbReference type="Rhea" id="RHEA-COMP:11060"/>
        <dbReference type="Rhea" id="RHEA-COMP:11605"/>
        <dbReference type="ChEBI" id="CHEBI:15378"/>
        <dbReference type="ChEBI" id="CHEBI:30013"/>
        <dbReference type="ChEBI" id="CHEBI:30616"/>
        <dbReference type="ChEBI" id="CHEBI:61977"/>
        <dbReference type="ChEBI" id="CHEBI:456216"/>
        <dbReference type="EC" id="2.7.11.1"/>
    </reaction>
</comment>
<keyword evidence="4" id="KW-0808">Transferase</keyword>
<comment type="catalytic activity">
    <reaction evidence="9">
        <text>L-seryl-[protein] + ATP = O-phospho-L-seryl-[protein] + ADP + H(+)</text>
        <dbReference type="Rhea" id="RHEA:17989"/>
        <dbReference type="Rhea" id="RHEA-COMP:9863"/>
        <dbReference type="Rhea" id="RHEA-COMP:11604"/>
        <dbReference type="ChEBI" id="CHEBI:15378"/>
        <dbReference type="ChEBI" id="CHEBI:29999"/>
        <dbReference type="ChEBI" id="CHEBI:30616"/>
        <dbReference type="ChEBI" id="CHEBI:83421"/>
        <dbReference type="ChEBI" id="CHEBI:456216"/>
        <dbReference type="EC" id="2.7.11.1"/>
    </reaction>
</comment>
<feature type="compositionally biased region" description="Low complexity" evidence="10">
    <location>
        <begin position="1520"/>
        <end position="1535"/>
    </location>
</feature>
<dbReference type="PANTHER" id="PTHR24346">
    <property type="entry name" value="MAP/MICROTUBULE AFFINITY-REGULATING KINASE"/>
    <property type="match status" value="1"/>
</dbReference>
<dbReference type="PROSITE" id="PS50011">
    <property type="entry name" value="PROTEIN_KINASE_DOM"/>
    <property type="match status" value="1"/>
</dbReference>
<keyword evidence="13" id="KW-1185">Reference proteome</keyword>
<gene>
    <name evidence="12" type="ORF">H696_04832</name>
</gene>
<dbReference type="InterPro" id="IPR011009">
    <property type="entry name" value="Kinase-like_dom_sf"/>
</dbReference>
<feature type="region of interest" description="Disordered" evidence="10">
    <location>
        <begin position="1009"/>
        <end position="1034"/>
    </location>
</feature>
<feature type="region of interest" description="Disordered" evidence="10">
    <location>
        <begin position="1165"/>
        <end position="1194"/>
    </location>
</feature>
<feature type="compositionally biased region" description="Low complexity" evidence="10">
    <location>
        <begin position="796"/>
        <end position="813"/>
    </location>
</feature>
<feature type="region of interest" description="Disordered" evidence="10">
    <location>
        <begin position="1466"/>
        <end position="1503"/>
    </location>
</feature>
<feature type="region of interest" description="Disordered" evidence="10">
    <location>
        <begin position="1581"/>
        <end position="1605"/>
    </location>
</feature>
<feature type="region of interest" description="Disordered" evidence="10">
    <location>
        <begin position="1"/>
        <end position="48"/>
    </location>
</feature>
<feature type="compositionally biased region" description="Low complexity" evidence="10">
    <location>
        <begin position="1009"/>
        <end position="1020"/>
    </location>
</feature>
<keyword evidence="6 12" id="KW-0418">Kinase</keyword>
<dbReference type="PANTHER" id="PTHR24346:SF110">
    <property type="entry name" value="NON-SPECIFIC SERINE_THREONINE PROTEIN KINASE"/>
    <property type="match status" value="1"/>
</dbReference>
<feature type="compositionally biased region" description="Low complexity" evidence="10">
    <location>
        <begin position="1589"/>
        <end position="1605"/>
    </location>
</feature>
<feature type="region of interest" description="Disordered" evidence="10">
    <location>
        <begin position="217"/>
        <end position="336"/>
    </location>
</feature>
<evidence type="ECO:0000256" key="3">
    <source>
        <dbReference type="ARBA" id="ARBA00022527"/>
    </source>
</evidence>
<proteinExistence type="inferred from homology"/>
<dbReference type="GO" id="GO:0106310">
    <property type="term" value="F:protein serine kinase activity"/>
    <property type="evidence" value="ECO:0007669"/>
    <property type="project" value="RHEA"/>
</dbReference>
<dbReference type="FunFam" id="1.10.510.10:FF:000407">
    <property type="entry name" value="Non-specific serine/threonine protein kinase"/>
    <property type="match status" value="1"/>
</dbReference>
<feature type="region of interest" description="Disordered" evidence="10">
    <location>
        <begin position="1237"/>
        <end position="1295"/>
    </location>
</feature>
<dbReference type="CDD" id="cd14079">
    <property type="entry name" value="STKc_AMPK_alpha"/>
    <property type="match status" value="1"/>
</dbReference>
<protein>
    <recommendedName>
        <fullName evidence="2">non-specific serine/threonine protein kinase</fullName>
        <ecNumber evidence="2">2.7.11.1</ecNumber>
    </recommendedName>
</protein>
<dbReference type="PROSITE" id="PS00108">
    <property type="entry name" value="PROTEIN_KINASE_ST"/>
    <property type="match status" value="1"/>
</dbReference>
<feature type="compositionally biased region" description="Low complexity" evidence="10">
    <location>
        <begin position="1350"/>
        <end position="1368"/>
    </location>
</feature>
<dbReference type="Pfam" id="PF00069">
    <property type="entry name" value="Pkinase"/>
    <property type="match status" value="1"/>
</dbReference>
<dbReference type="SMART" id="SM00220">
    <property type="entry name" value="S_TKc"/>
    <property type="match status" value="1"/>
</dbReference>
<dbReference type="OrthoDB" id="193931at2759"/>
<dbReference type="EMBL" id="KB932208">
    <property type="protein sequence ID" value="KCV68540.1"/>
    <property type="molecule type" value="Genomic_DNA"/>
</dbReference>
<keyword evidence="3" id="KW-0723">Serine/threonine-protein kinase</keyword>
<evidence type="ECO:0000313" key="12">
    <source>
        <dbReference type="EMBL" id="KCV68540.1"/>
    </source>
</evidence>
<evidence type="ECO:0000256" key="1">
    <source>
        <dbReference type="ARBA" id="ARBA00006234"/>
    </source>
</evidence>
<dbReference type="SUPFAM" id="SSF103243">
    <property type="entry name" value="KA1-like"/>
    <property type="match status" value="1"/>
</dbReference>
<evidence type="ECO:0000259" key="11">
    <source>
        <dbReference type="PROSITE" id="PS50011"/>
    </source>
</evidence>
<organism evidence="12">
    <name type="scientific">Fonticula alba</name>
    <name type="common">Slime mold</name>
    <dbReference type="NCBI Taxonomy" id="691883"/>
    <lineage>
        <taxon>Eukaryota</taxon>
        <taxon>Rotosphaerida</taxon>
        <taxon>Fonticulaceae</taxon>
        <taxon>Fonticula</taxon>
    </lineage>
</organism>
<feature type="compositionally biased region" description="Low complexity" evidence="10">
    <location>
        <begin position="968"/>
        <end position="981"/>
    </location>
</feature>
<accession>A0A058Z2S0</accession>
<dbReference type="SUPFAM" id="SSF56112">
    <property type="entry name" value="Protein kinase-like (PK-like)"/>
    <property type="match status" value="1"/>
</dbReference>
<dbReference type="InterPro" id="IPR008271">
    <property type="entry name" value="Ser/Thr_kinase_AS"/>
</dbReference>
<evidence type="ECO:0000256" key="8">
    <source>
        <dbReference type="ARBA" id="ARBA00047899"/>
    </source>
</evidence>
<dbReference type="GO" id="GO:0005737">
    <property type="term" value="C:cytoplasm"/>
    <property type="evidence" value="ECO:0007669"/>
    <property type="project" value="TreeGrafter"/>
</dbReference>
<feature type="compositionally biased region" description="Low complexity" evidence="10">
    <location>
        <begin position="1279"/>
        <end position="1295"/>
    </location>
</feature>
<feature type="region of interest" description="Disordered" evidence="10">
    <location>
        <begin position="409"/>
        <end position="463"/>
    </location>
</feature>
<dbReference type="eggNOG" id="KOG0583">
    <property type="taxonomic scope" value="Eukaryota"/>
</dbReference>
<keyword evidence="7" id="KW-0067">ATP-binding</keyword>
<evidence type="ECO:0000256" key="4">
    <source>
        <dbReference type="ARBA" id="ARBA00022679"/>
    </source>
</evidence>
<name>A0A058Z2S0_FONAL</name>
<feature type="compositionally biased region" description="Low complexity" evidence="10">
    <location>
        <begin position="1406"/>
        <end position="1422"/>
    </location>
</feature>
<dbReference type="EC" id="2.7.11.1" evidence="2"/>
<dbReference type="GO" id="GO:0005524">
    <property type="term" value="F:ATP binding"/>
    <property type="evidence" value="ECO:0007669"/>
    <property type="project" value="UniProtKB-KW"/>
</dbReference>
<feature type="region of interest" description="Disordered" evidence="10">
    <location>
        <begin position="357"/>
        <end position="383"/>
    </location>
</feature>
<feature type="compositionally biased region" description="Low complexity" evidence="10">
    <location>
        <begin position="415"/>
        <end position="435"/>
    </location>
</feature>
<feature type="compositionally biased region" description="Low complexity" evidence="10">
    <location>
        <begin position="1175"/>
        <end position="1194"/>
    </location>
</feature>
<sequence>MSHPSLPQANASQASDAAAAAAAATARGRSLSETARPSTARPSALGIAIGGTGPSGLSAMPVSSASSIGAGTAAAGPSPFAPAPYHPGARLAAMAAVPGSATSAAIAAAAAATTATTTTPAQAIPSPPLSSSPYAAAARAYAPSPSSSYGAASGPWMIPQGSAAYADIAPLPGIPVSHSPSRAFGPRSLYPSTSASSAGSSPYTAFPIHLASYQPGPVTGAGSGSGLPTGPAPGSSGSSAAPLSSSSVLSPYAPGAGIPSSGGQASPFSRLPPTTPANSAPGTFTSGFSAPFIQAPEAAPGGGGGGGGGGSGPTSGLPGPSSAAAPPGIQPAMPAAVAPTVPEAAVATLAMDADPAAPALPASSSTSTSGASTGGSSDVSSATRPLVYNVPTREQAEAASLAQSLLDQDSRAAADAESAAESAAAGSTPASGTPATMASDDHRPHAHPSMELSSPPSVSLSQPSLSFTQAMHGRLQIGRYILGETLGVGSFAKVKVATHVPTGVRVGIKILNRRRLTQDDLASKLRREIGALRRLRHPHIIRLYEVIYTATEIYMVMEYVSGGELFDFIVKNGKLSEDDARKRFQQIISAVDYCHRHRVAHRDLKPENVLLDSEGNVKIADFGLSNVLQDGEFLRTSCGSPNYAAPEVISGSLYAGTEVDVWSCGVILFALLCGALPFDDHYIPALFRKIKHGRFVIPDHVSAGARALLQRMLCVNPTERATISDVQADPWFQVGLAAYLRPRGAAGARPVTGDVPGTVQPAVSAVASVASSVAVAALRTDSFAERVSAGSDASVPGSPTHSTGAGSSSSHPAVPIQQSALSSALAGQVDVAPEGSAPAGSPPAGALPEALVIPSPSLAASVVSSPLAASATGAPLGGSPSSPAAGFGTSVPIFAPVTVSEVSAGSFAPAVPFGALSASLPVYSLPVAGPGSGIPPPTHHGGPGFTTTTGFAIPLASSVAAAPVTGTGTGAVPSSVSSSSTEQSSLSLRTSVPSTLSFNLHLPSSSGAGLASDGGAAQAAPTSEAADMSTGQVAPLPVSVDPSAALAGAAVEAEEEEVPFSDRRVLDRLSETFKVDLAAVRKYLEADTPSGHDLRVAYNLLADQLPHSAVSYSPVYSAHSQGSFESGPSTGAAPSRSTSITSADSVTARSPVAAGSAALVDSAITNAQPRPPVSSPSSVSSAGPSPRAGSDPSAAVAAATPAAVAAAAASAPATAVPHVSGVSHSTRQAAALTEGASAAASGSSLPVVSPAVSRAGSGTLPSGRPSRQYIDTASSAGTSAVPSRQASPVSAAAPVVSPRLASSVGSVVTTSAGGTTATTTAASTPKSATSAAAAAAMASDARLSRPPLPQASAAPAGGTGAPPRARPNNSRRRSRWHLGIRSRASPLDIMREVFGALHSLSLLSASRSAGPSSPVDAASGGDPPAGGPGSPGGVSSPKVEGLEWALVTPTNPFTIHVRALAPVVSDAPESPATNHMDMDHHLLPGGDSLSAETTPPCSSSSSSSALVSYASVGAAAAEDSAPAGGAAEPESGPSPGGRPRPAPLAVDSALPRPTPRPSDGGVAPSPRRHVTIRLQLYRVDDPPSSSVLGASTSNPGAGPGSSASGLTSARNNYLLDFTHIPSEPEAGLCVFDFFWLCGRLITQLAMSG</sequence>
<feature type="compositionally biased region" description="Low complexity" evidence="10">
    <location>
        <begin position="228"/>
        <end position="255"/>
    </location>
</feature>
<dbReference type="Gene3D" id="1.10.510.10">
    <property type="entry name" value="Transferase(Phosphotransferase) domain 1"/>
    <property type="match status" value="1"/>
</dbReference>